<dbReference type="EMBL" id="QQBH01000042">
    <property type="protein sequence ID" value="RDD84379.1"/>
    <property type="molecule type" value="Genomic_DNA"/>
</dbReference>
<dbReference type="RefSeq" id="WP_114533272.1">
    <property type="nucleotide sequence ID" value="NZ_QQBH01000042.1"/>
</dbReference>
<proteinExistence type="predicted"/>
<dbReference type="Proteomes" id="UP000253742">
    <property type="component" value="Unassembled WGS sequence"/>
</dbReference>
<gene>
    <name evidence="1" type="ORF">DVZ84_35115</name>
</gene>
<comment type="caution">
    <text evidence="1">The sequence shown here is derived from an EMBL/GenBank/DDBJ whole genome shotgun (WGS) entry which is preliminary data.</text>
</comment>
<evidence type="ECO:0000313" key="1">
    <source>
        <dbReference type="EMBL" id="RDD84379.1"/>
    </source>
</evidence>
<dbReference type="OrthoDB" id="4310135at2"/>
<dbReference type="AlphaFoldDB" id="A0A369V1D0"/>
<reference evidence="1 2" key="1">
    <citation type="submission" date="2018-07" db="EMBL/GenBank/DDBJ databases">
        <title>Genome guided investigation of antibiotics producing actinomycetales strain isolated from a Macau mangrove ecosystem.</title>
        <authorList>
            <person name="Hu D."/>
        </authorList>
    </citation>
    <scope>NUCLEOTIDE SEQUENCE [LARGE SCALE GENOMIC DNA]</scope>
    <source>
        <strain evidence="1 2">2297</strain>
    </source>
</reference>
<evidence type="ECO:0000313" key="2">
    <source>
        <dbReference type="Proteomes" id="UP000253742"/>
    </source>
</evidence>
<protein>
    <submittedName>
        <fullName evidence="1">Uncharacterized protein</fullName>
    </submittedName>
</protein>
<organism evidence="1 2">
    <name type="scientific">Streptomyces parvulus</name>
    <dbReference type="NCBI Taxonomy" id="146923"/>
    <lineage>
        <taxon>Bacteria</taxon>
        <taxon>Bacillati</taxon>
        <taxon>Actinomycetota</taxon>
        <taxon>Actinomycetes</taxon>
        <taxon>Kitasatosporales</taxon>
        <taxon>Streptomycetaceae</taxon>
        <taxon>Streptomyces</taxon>
    </lineage>
</organism>
<accession>A0A369V1D0</accession>
<sequence>MVEAQAGARPLDRLTLSGEKETRVPEEVLARSVFGPLGGVVEIGAVNVTGTWRLADVSVGAFVGTRRSEVDRILHGVRSVCRFGDAAMAIADQLGYFDEHEVSTAFLLLWSEGITGLRQPLERLAEPPLVRRMCRIGADLQLTRLLQALVTAALSAGTEARQGARGIAEILHVAAGLADPTDGRISPVDIHRLWRVAHLPDILRPASNVPDWGRDGYRAYDEELEAQVQRASW</sequence>
<name>A0A369V1D0_9ACTN</name>